<protein>
    <submittedName>
        <fullName evidence="2">Uncharacterized protein</fullName>
    </submittedName>
</protein>
<comment type="caution">
    <text evidence="2">The sequence shown here is derived from an EMBL/GenBank/DDBJ whole genome shotgun (WGS) entry which is preliminary data.</text>
</comment>
<organism evidence="2 3">
    <name type="scientific">candidate division WWE3 bacterium CG22_combo_CG10-13_8_21_14_all_39_12</name>
    <dbReference type="NCBI Taxonomy" id="1975094"/>
    <lineage>
        <taxon>Bacteria</taxon>
        <taxon>Katanobacteria</taxon>
    </lineage>
</organism>
<dbReference type="AlphaFoldDB" id="A0A2H0BIG0"/>
<gene>
    <name evidence="2" type="ORF">COX05_01180</name>
</gene>
<name>A0A2H0BIG0_UNCKA</name>
<evidence type="ECO:0000313" key="2">
    <source>
        <dbReference type="EMBL" id="PIP56790.1"/>
    </source>
</evidence>
<reference evidence="2 3" key="1">
    <citation type="submission" date="2017-09" db="EMBL/GenBank/DDBJ databases">
        <title>Depth-based differentiation of microbial function through sediment-hosted aquifers and enrichment of novel symbionts in the deep terrestrial subsurface.</title>
        <authorList>
            <person name="Probst A.J."/>
            <person name="Ladd B."/>
            <person name="Jarett J.K."/>
            <person name="Geller-Mcgrath D.E."/>
            <person name="Sieber C.M."/>
            <person name="Emerson J.B."/>
            <person name="Anantharaman K."/>
            <person name="Thomas B.C."/>
            <person name="Malmstrom R."/>
            <person name="Stieglmeier M."/>
            <person name="Klingl A."/>
            <person name="Woyke T."/>
            <person name="Ryan C.M."/>
            <person name="Banfield J.F."/>
        </authorList>
    </citation>
    <scope>NUCLEOTIDE SEQUENCE [LARGE SCALE GENOMIC DNA]</scope>
    <source>
        <strain evidence="2">CG22_combo_CG10-13_8_21_14_all_39_12</strain>
    </source>
</reference>
<feature type="transmembrane region" description="Helical" evidence="1">
    <location>
        <begin position="12"/>
        <end position="33"/>
    </location>
</feature>
<evidence type="ECO:0000313" key="3">
    <source>
        <dbReference type="Proteomes" id="UP000228495"/>
    </source>
</evidence>
<evidence type="ECO:0000256" key="1">
    <source>
        <dbReference type="SAM" id="Phobius"/>
    </source>
</evidence>
<dbReference type="Proteomes" id="UP000228495">
    <property type="component" value="Unassembled WGS sequence"/>
</dbReference>
<dbReference type="EMBL" id="PCSU01000015">
    <property type="protein sequence ID" value="PIP56790.1"/>
    <property type="molecule type" value="Genomic_DNA"/>
</dbReference>
<keyword evidence="1" id="KW-0472">Membrane</keyword>
<keyword evidence="1" id="KW-0812">Transmembrane</keyword>
<proteinExistence type="predicted"/>
<accession>A0A2H0BIG0</accession>
<sequence>MKTYTTNASGFALLEILVMGFVVAIFVGGYFVLSSSNNALDLSINDSSYSTVVSTPEDEFSASGDGQSLPLPTVVPLDVNSSDKETVDLSKEVNSLLGEINQLDSIDKDLNLPDVDFSLSF</sequence>
<keyword evidence="1" id="KW-1133">Transmembrane helix</keyword>